<sequence length="132" mass="15459">MKSGRLAVNVLIDLYNLGFETKTTFDFINKTIQPDKADSKESRQLLNDYLDWLPDHFVNHTCDLTKLEKLETTIWTEFDKAFSPTRMNDTIEFTVNAVTNWKADGREEQTIEISQAELIKKIFLKLRIPEMK</sequence>
<evidence type="ECO:0000313" key="1">
    <source>
        <dbReference type="EMBL" id="RAI83868.1"/>
    </source>
</evidence>
<dbReference type="RefSeq" id="WP_146613772.1">
    <property type="nucleotide sequence ID" value="NZ_QLLK01000021.1"/>
</dbReference>
<dbReference type="AlphaFoldDB" id="A0A327NUT0"/>
<proteinExistence type="predicted"/>
<dbReference type="OrthoDB" id="825277at2"/>
<evidence type="ECO:0000313" key="2">
    <source>
        <dbReference type="Proteomes" id="UP000249610"/>
    </source>
</evidence>
<keyword evidence="2" id="KW-1185">Reference proteome</keyword>
<reference evidence="1 2" key="1">
    <citation type="submission" date="2018-06" db="EMBL/GenBank/DDBJ databases">
        <title>Genomic Encyclopedia of Archaeal and Bacterial Type Strains, Phase II (KMG-II): from individual species to whole genera.</title>
        <authorList>
            <person name="Goeker M."/>
        </authorList>
    </citation>
    <scope>NUCLEOTIDE SEQUENCE [LARGE SCALE GENOMIC DNA]</scope>
    <source>
        <strain evidence="1 2">DSM 23446</strain>
    </source>
</reference>
<comment type="caution">
    <text evidence="1">The sequence shown here is derived from an EMBL/GenBank/DDBJ whole genome shotgun (WGS) entry which is preliminary data.</text>
</comment>
<accession>A0A327NUT0</accession>
<dbReference type="EMBL" id="QLLK01000021">
    <property type="protein sequence ID" value="RAI83868.1"/>
    <property type="molecule type" value="Genomic_DNA"/>
</dbReference>
<gene>
    <name evidence="1" type="ORF">LV83_04182</name>
</gene>
<organism evidence="1 2">
    <name type="scientific">Algoriphagus yeomjeoni</name>
    <dbReference type="NCBI Taxonomy" id="291403"/>
    <lineage>
        <taxon>Bacteria</taxon>
        <taxon>Pseudomonadati</taxon>
        <taxon>Bacteroidota</taxon>
        <taxon>Cytophagia</taxon>
        <taxon>Cytophagales</taxon>
        <taxon>Cyclobacteriaceae</taxon>
        <taxon>Algoriphagus</taxon>
    </lineage>
</organism>
<protein>
    <submittedName>
        <fullName evidence="1">Uncharacterized protein</fullName>
    </submittedName>
</protein>
<dbReference type="Proteomes" id="UP000249610">
    <property type="component" value="Unassembled WGS sequence"/>
</dbReference>
<name>A0A327NUT0_9BACT</name>